<accession>A0ABP9BYK2</accession>
<protein>
    <submittedName>
        <fullName evidence="1">Uncharacterized protein</fullName>
    </submittedName>
</protein>
<keyword evidence="2" id="KW-1185">Reference proteome</keyword>
<dbReference type="EMBL" id="BAABJW010000001">
    <property type="protein sequence ID" value="GAA4801115.1"/>
    <property type="molecule type" value="Genomic_DNA"/>
</dbReference>
<dbReference type="RefSeq" id="WP_345275227.1">
    <property type="nucleotide sequence ID" value="NZ_BAABJW010000001.1"/>
</dbReference>
<gene>
    <name evidence="1" type="ORF">GCM10023330_03620</name>
</gene>
<organism evidence="1 2">
    <name type="scientific">Litoribaculum gwangyangense</name>
    <dbReference type="NCBI Taxonomy" id="1130722"/>
    <lineage>
        <taxon>Bacteria</taxon>
        <taxon>Pseudomonadati</taxon>
        <taxon>Bacteroidota</taxon>
        <taxon>Flavobacteriia</taxon>
        <taxon>Flavobacteriales</taxon>
        <taxon>Flavobacteriaceae</taxon>
        <taxon>Litoribaculum</taxon>
    </lineage>
</organism>
<evidence type="ECO:0000313" key="2">
    <source>
        <dbReference type="Proteomes" id="UP001501433"/>
    </source>
</evidence>
<name>A0ABP9BYK2_9FLAO</name>
<sequence>MSRDEQLKERWEVVVEKLSKQFADGDTLDLDAIIFLIGVQELGQLERSFKKDQKLDLMHIAICKLLAPYGYYEFDFVDDDGWPHYKVLETLPHLKAGEQSILMKEAIVNYFVETDYID</sequence>
<reference evidence="2" key="1">
    <citation type="journal article" date="2019" name="Int. J. Syst. Evol. Microbiol.">
        <title>The Global Catalogue of Microorganisms (GCM) 10K type strain sequencing project: providing services to taxonomists for standard genome sequencing and annotation.</title>
        <authorList>
            <consortium name="The Broad Institute Genomics Platform"/>
            <consortium name="The Broad Institute Genome Sequencing Center for Infectious Disease"/>
            <person name="Wu L."/>
            <person name="Ma J."/>
        </authorList>
    </citation>
    <scope>NUCLEOTIDE SEQUENCE [LARGE SCALE GENOMIC DNA]</scope>
    <source>
        <strain evidence="2">JCM 18325</strain>
    </source>
</reference>
<comment type="caution">
    <text evidence="1">The sequence shown here is derived from an EMBL/GenBank/DDBJ whole genome shotgun (WGS) entry which is preliminary data.</text>
</comment>
<proteinExistence type="predicted"/>
<dbReference type="Proteomes" id="UP001501433">
    <property type="component" value="Unassembled WGS sequence"/>
</dbReference>
<evidence type="ECO:0000313" key="1">
    <source>
        <dbReference type="EMBL" id="GAA4801115.1"/>
    </source>
</evidence>